<dbReference type="RefSeq" id="WP_161234269.1">
    <property type="nucleotide sequence ID" value="NZ_WWVI01000071.1"/>
</dbReference>
<dbReference type="EMBL" id="WWVQ01000070">
    <property type="protein sequence ID" value="MZL35083.1"/>
    <property type="molecule type" value="Genomic_DNA"/>
</dbReference>
<evidence type="ECO:0000313" key="2">
    <source>
        <dbReference type="Proteomes" id="UP000477285"/>
    </source>
</evidence>
<name>A0A6L8T7H1_9FIRM</name>
<reference evidence="1 2" key="1">
    <citation type="journal article" date="2019" name="Nat. Med.">
        <title>A library of human gut bacterial isolates paired with longitudinal multiomics data enables mechanistic microbiome research.</title>
        <authorList>
            <person name="Poyet M."/>
            <person name="Groussin M."/>
            <person name="Gibbons S.M."/>
            <person name="Avila-Pacheco J."/>
            <person name="Jiang X."/>
            <person name="Kearney S.M."/>
            <person name="Perrotta A.R."/>
            <person name="Berdy B."/>
            <person name="Zhao S."/>
            <person name="Lieberman T.D."/>
            <person name="Swanson P.K."/>
            <person name="Smith M."/>
            <person name="Roesemann S."/>
            <person name="Alexander J.E."/>
            <person name="Rich S.A."/>
            <person name="Livny J."/>
            <person name="Vlamakis H."/>
            <person name="Clish C."/>
            <person name="Bullock K."/>
            <person name="Deik A."/>
            <person name="Scott J."/>
            <person name="Pierce K.A."/>
            <person name="Xavier R.J."/>
            <person name="Alm E.J."/>
        </authorList>
    </citation>
    <scope>NUCLEOTIDE SEQUENCE [LARGE SCALE GENOMIC DNA]</scope>
    <source>
        <strain evidence="1 2">BIOML-A1</strain>
    </source>
</reference>
<organism evidence="1 2">
    <name type="scientific">Blautia wexlerae</name>
    <dbReference type="NCBI Taxonomy" id="418240"/>
    <lineage>
        <taxon>Bacteria</taxon>
        <taxon>Bacillati</taxon>
        <taxon>Bacillota</taxon>
        <taxon>Clostridia</taxon>
        <taxon>Lachnospirales</taxon>
        <taxon>Lachnospiraceae</taxon>
        <taxon>Blautia</taxon>
    </lineage>
</organism>
<dbReference type="Proteomes" id="UP000477285">
    <property type="component" value="Unassembled WGS sequence"/>
</dbReference>
<sequence>MAKSTTPSFIVTRRIITDKRGYDKLNKIERITERMYNAGVRHCIKQLNELKKDVWYQYCLEQFFACKDEKESKQWSKEIFICAAAYQLTEYDLHTYFGRGKASGYEGGIGINIVQKTATALYSAVKKAIFGKKVHFRKFEETFSFEDKKATTGIIYKPETDTVTICGTIFKLKPVRENDIWLQNAMGYKVKYCRVIREPFGVHYHFFLQLVMEGIPPQKHTIGAGTMAIDPGVSTMTSYNGSKLSFKELAPDVNRYQEEVIKEQNRFSKLTRINNPECYDDRGVHIKGMRIKFSKSMKRSKMRLRTAYRKQRIYVEQSNNNLVNEWLEASGSVVKIETMNYNNVINFSKKQKS</sequence>
<dbReference type="AlphaFoldDB" id="A0A6L8T7H1"/>
<evidence type="ECO:0000313" key="1">
    <source>
        <dbReference type="EMBL" id="MZL35083.1"/>
    </source>
</evidence>
<proteinExistence type="predicted"/>
<accession>A0A6L8T7H1</accession>
<protein>
    <submittedName>
        <fullName evidence="1">Uncharacterized protein</fullName>
    </submittedName>
</protein>
<comment type="caution">
    <text evidence="1">The sequence shown here is derived from an EMBL/GenBank/DDBJ whole genome shotgun (WGS) entry which is preliminary data.</text>
</comment>
<gene>
    <name evidence="1" type="ORF">GT728_18335</name>
</gene>